<evidence type="ECO:0000313" key="3">
    <source>
        <dbReference type="Proteomes" id="UP000050360"/>
    </source>
</evidence>
<dbReference type="EMBL" id="LKCM01000055">
    <property type="protein sequence ID" value="KPQ44800.1"/>
    <property type="molecule type" value="Genomic_DNA"/>
</dbReference>
<dbReference type="PANTHER" id="PTHR43221">
    <property type="entry name" value="PROTEASE HTPX"/>
    <property type="match status" value="1"/>
</dbReference>
<evidence type="ECO:0000313" key="2">
    <source>
        <dbReference type="EMBL" id="KPQ44800.1"/>
    </source>
</evidence>
<dbReference type="Proteomes" id="UP000050360">
    <property type="component" value="Unassembled WGS sequence"/>
</dbReference>
<comment type="caution">
    <text evidence="2">The sequence shown here is derived from an EMBL/GenBank/DDBJ whole genome shotgun (WGS) entry which is preliminary data.</text>
</comment>
<keyword evidence="1" id="KW-0472">Membrane</keyword>
<accession>A0A0P8CMQ6</accession>
<keyword evidence="2" id="KW-0346">Stress response</keyword>
<feature type="transmembrane region" description="Helical" evidence="1">
    <location>
        <begin position="30"/>
        <end position="56"/>
    </location>
</feature>
<feature type="transmembrane region" description="Helical" evidence="1">
    <location>
        <begin position="175"/>
        <end position="195"/>
    </location>
</feature>
<dbReference type="AlphaFoldDB" id="A0A0P8CMQ6"/>
<dbReference type="InterPro" id="IPR050083">
    <property type="entry name" value="HtpX_protease"/>
</dbReference>
<feature type="transmembrane region" description="Helical" evidence="1">
    <location>
        <begin position="144"/>
        <end position="163"/>
    </location>
</feature>
<sequence length="269" mass="30222">MNTYKRISLFIFLIIFPLILGIIYDKARVLIGLFILSVIIVWFIIINANKFVLLLYKARPALSGDLPEIQEKIRTLSARYGVTVPSIYITEVELPGSFIIGRDMHRTIIVVPKRLSTLLKSDEVEAVLAHNIVQIDNNIRKRTIVALITAIMTMPSLAIRWGAAFTGFGDYNDPAPKLFGLFIMGLTAPPAAALIQSLSKEDYDTKAITLSKNSDALICAIKRLESNNVTGYSSLGFLCLIDPQKETFFEYLFNVHSSQKIRAQKLRRK</sequence>
<protein>
    <submittedName>
        <fullName evidence="2">Small heat shock protein</fullName>
    </submittedName>
</protein>
<evidence type="ECO:0000256" key="1">
    <source>
        <dbReference type="SAM" id="Phobius"/>
    </source>
</evidence>
<proteinExistence type="predicted"/>
<dbReference type="PANTHER" id="PTHR43221:SF2">
    <property type="entry name" value="PROTEASE HTPX HOMOLOG"/>
    <property type="match status" value="1"/>
</dbReference>
<name>A0A0P8CMQ6_9EURY</name>
<gene>
    <name evidence="2" type="ORF">MPEBLZ_00622</name>
</gene>
<reference evidence="2 3" key="1">
    <citation type="submission" date="2015-09" db="EMBL/GenBank/DDBJ databases">
        <title>A metagenomics-based metabolic model of nitrate-dependent anaerobic oxidation of methane by Methanoperedens-like archaea.</title>
        <authorList>
            <person name="Arshad A."/>
            <person name="Speth D.R."/>
            <person name="De Graaf R.M."/>
            <person name="Op Den Camp H.J."/>
            <person name="Jetten M.S."/>
            <person name="Welte C.U."/>
        </authorList>
    </citation>
    <scope>NUCLEOTIDE SEQUENCE [LARGE SCALE GENOMIC DNA]</scope>
</reference>
<keyword evidence="1" id="KW-1133">Transmembrane helix</keyword>
<keyword evidence="1" id="KW-0812">Transmembrane</keyword>
<feature type="transmembrane region" description="Helical" evidence="1">
    <location>
        <begin position="7"/>
        <end position="24"/>
    </location>
</feature>
<dbReference type="Gene3D" id="3.30.2010.10">
    <property type="entry name" value="Metalloproteases ('zincins'), catalytic domain"/>
    <property type="match status" value="1"/>
</dbReference>
<organism evidence="2 3">
    <name type="scientific">Candidatus Methanoperedens nitratireducens</name>
    <dbReference type="NCBI Taxonomy" id="1392998"/>
    <lineage>
        <taxon>Archaea</taxon>
        <taxon>Methanobacteriati</taxon>
        <taxon>Methanobacteriota</taxon>
        <taxon>Stenosarchaea group</taxon>
        <taxon>Methanomicrobia</taxon>
        <taxon>Methanosarcinales</taxon>
        <taxon>ANME-2 cluster</taxon>
        <taxon>Candidatus Methanoperedentaceae</taxon>
        <taxon>Candidatus Methanoperedens</taxon>
    </lineage>
</organism>